<sequence>MSDDATYTKFQSQGGVANCGSSVQECVEIEENDDQFESLIFENLTQQMVEAIGLEVVDKAHIEPTNLVVEEIGKIIENIVFEDFLLMSHVLVGQFLDYYSGFMNLWSEYKELIYANVPSERLSALQQVQEISQRDRFIMKMRCDFEPVCANLMARNPCPSLDICFGELLREEQWCTTQNVIE</sequence>
<proteinExistence type="predicted"/>
<comment type="caution">
    <text evidence="1">The sequence shown here is derived from an EMBL/GenBank/DDBJ whole genome shotgun (WGS) entry which is preliminary data.</text>
</comment>
<organism evidence="1 2">
    <name type="scientific">Acer negundo</name>
    <name type="common">Box elder</name>
    <dbReference type="NCBI Taxonomy" id="4023"/>
    <lineage>
        <taxon>Eukaryota</taxon>
        <taxon>Viridiplantae</taxon>
        <taxon>Streptophyta</taxon>
        <taxon>Embryophyta</taxon>
        <taxon>Tracheophyta</taxon>
        <taxon>Spermatophyta</taxon>
        <taxon>Magnoliopsida</taxon>
        <taxon>eudicotyledons</taxon>
        <taxon>Gunneridae</taxon>
        <taxon>Pentapetalae</taxon>
        <taxon>rosids</taxon>
        <taxon>malvids</taxon>
        <taxon>Sapindales</taxon>
        <taxon>Sapindaceae</taxon>
        <taxon>Hippocastanoideae</taxon>
        <taxon>Acereae</taxon>
        <taxon>Acer</taxon>
    </lineage>
</organism>
<evidence type="ECO:0000313" key="1">
    <source>
        <dbReference type="EMBL" id="KAI9198714.1"/>
    </source>
</evidence>
<keyword evidence="2" id="KW-1185">Reference proteome</keyword>
<accession>A0AAD5JRT5</accession>
<name>A0AAD5JRT5_ACENE</name>
<reference evidence="1 2" key="1">
    <citation type="journal article" date="2022" name="Plant J.">
        <title>Strategies of tolerance reflected in two North American maple genomes.</title>
        <authorList>
            <person name="McEvoy S.L."/>
            <person name="Sezen U.U."/>
            <person name="Trouern-Trend A."/>
            <person name="McMahon S.M."/>
            <person name="Schaberg P.G."/>
            <person name="Yang J."/>
            <person name="Wegrzyn J.L."/>
            <person name="Swenson N.G."/>
        </authorList>
    </citation>
    <scope>NUCLEOTIDE SEQUENCE [LARGE SCALE GENOMIC DNA]</scope>
    <source>
        <strain evidence="1">91603</strain>
    </source>
</reference>
<evidence type="ECO:0000313" key="2">
    <source>
        <dbReference type="Proteomes" id="UP001064489"/>
    </source>
</evidence>
<dbReference type="EMBL" id="JAJSOW010000002">
    <property type="protein sequence ID" value="KAI9198714.1"/>
    <property type="molecule type" value="Genomic_DNA"/>
</dbReference>
<protein>
    <submittedName>
        <fullName evidence="1">Uncharacterized protein</fullName>
    </submittedName>
</protein>
<gene>
    <name evidence="1" type="ORF">LWI28_021056</name>
</gene>
<dbReference type="AlphaFoldDB" id="A0AAD5JRT5"/>
<dbReference type="Proteomes" id="UP001064489">
    <property type="component" value="Chromosome 13"/>
</dbReference>